<evidence type="ECO:0008006" key="4">
    <source>
        <dbReference type="Google" id="ProtNLM"/>
    </source>
</evidence>
<dbReference type="InterPro" id="IPR029063">
    <property type="entry name" value="SAM-dependent_MTases_sf"/>
</dbReference>
<dbReference type="Pfam" id="PF13578">
    <property type="entry name" value="Methyltransf_24"/>
    <property type="match status" value="1"/>
</dbReference>
<evidence type="ECO:0000313" key="3">
    <source>
        <dbReference type="EMBL" id="CBI05662.1"/>
    </source>
</evidence>
<gene>
    <name evidence="3" type="ORF">CARN5_0852</name>
</gene>
<proteinExistence type="predicted"/>
<name>E6QEN6_9ZZZZ</name>
<accession>E6QEN6</accession>
<reference evidence="3" key="1">
    <citation type="submission" date="2009-10" db="EMBL/GenBank/DDBJ databases">
        <title>Diversity of trophic interactions inside an arsenic-rich microbial ecosystem.</title>
        <authorList>
            <person name="Bertin P.N."/>
            <person name="Heinrich-Salmeron A."/>
            <person name="Pelletier E."/>
            <person name="Goulhen-Chollet F."/>
            <person name="Arsene-Ploetze F."/>
            <person name="Gallien S."/>
            <person name="Calteau A."/>
            <person name="Vallenet D."/>
            <person name="Casiot C."/>
            <person name="Chane-Woon-Ming B."/>
            <person name="Giloteaux L."/>
            <person name="Barakat M."/>
            <person name="Bonnefoy V."/>
            <person name="Bruneel O."/>
            <person name="Chandler M."/>
            <person name="Cleiss J."/>
            <person name="Duran R."/>
            <person name="Elbaz-Poulichet F."/>
            <person name="Fonknechten N."/>
            <person name="Lauga B."/>
            <person name="Mornico D."/>
            <person name="Ortet P."/>
            <person name="Schaeffer C."/>
            <person name="Siguier P."/>
            <person name="Alexander Thil Smith A."/>
            <person name="Van Dorsselaer A."/>
            <person name="Weissenbach J."/>
            <person name="Medigue C."/>
            <person name="Le Paslier D."/>
        </authorList>
    </citation>
    <scope>NUCLEOTIDE SEQUENCE</scope>
</reference>
<protein>
    <recommendedName>
        <fullName evidence="4">Class I SAM-dependent methyltransferase</fullName>
    </recommendedName>
</protein>
<dbReference type="GO" id="GO:0032259">
    <property type="term" value="P:methylation"/>
    <property type="evidence" value="ECO:0007669"/>
    <property type="project" value="UniProtKB-KW"/>
</dbReference>
<dbReference type="PANTHER" id="PTHR40048">
    <property type="entry name" value="RHAMNOSYL O-METHYLTRANSFERASE"/>
    <property type="match status" value="1"/>
</dbReference>
<dbReference type="Gene3D" id="3.40.50.150">
    <property type="entry name" value="Vaccinia Virus protein VP39"/>
    <property type="match status" value="1"/>
</dbReference>
<keyword evidence="2" id="KW-0808">Transferase</keyword>
<dbReference type="SUPFAM" id="SSF53335">
    <property type="entry name" value="S-adenosyl-L-methionine-dependent methyltransferases"/>
    <property type="match status" value="1"/>
</dbReference>
<evidence type="ECO:0000256" key="2">
    <source>
        <dbReference type="ARBA" id="ARBA00022679"/>
    </source>
</evidence>
<dbReference type="PANTHER" id="PTHR40048:SF1">
    <property type="entry name" value="RHAMNOSYL O-METHYLTRANSFERASE"/>
    <property type="match status" value="1"/>
</dbReference>
<organism evidence="3">
    <name type="scientific">mine drainage metagenome</name>
    <dbReference type="NCBI Taxonomy" id="410659"/>
    <lineage>
        <taxon>unclassified sequences</taxon>
        <taxon>metagenomes</taxon>
        <taxon>ecological metagenomes</taxon>
    </lineage>
</organism>
<evidence type="ECO:0000256" key="1">
    <source>
        <dbReference type="ARBA" id="ARBA00022603"/>
    </source>
</evidence>
<sequence length="261" mass="30304">MTDSPFSHLGPAAFQVPLHQSSITAWQGHIPFAFWCMEQWRPKIFVELGTHLGDSYFAFCQSVKEHSTGTQCFAVDTWQGDAHTGPYGSDTYEHVLSHNQQQYQDFSQLLRMTFDEALDQFADGSVDLLHIDGLHTYDAVRHDFETWLPKMSERGVVLFHDSNVYEKDFGVWRFVRELEGRFPHFHFFHSHGLSMFTMTEKAPDSAQWMTALSANDSDHWRLAFSRLGDCVVLRAQAYFQQLQLQSELQRRDETIRTLSQK</sequence>
<comment type="caution">
    <text evidence="3">The sequence shown here is derived from an EMBL/GenBank/DDBJ whole genome shotgun (WGS) entry which is preliminary data.</text>
</comment>
<dbReference type="GO" id="GO:0005886">
    <property type="term" value="C:plasma membrane"/>
    <property type="evidence" value="ECO:0007669"/>
    <property type="project" value="TreeGrafter"/>
</dbReference>
<dbReference type="EMBL" id="CABP01000129">
    <property type="protein sequence ID" value="CBI05662.1"/>
    <property type="molecule type" value="Genomic_DNA"/>
</dbReference>
<keyword evidence="1" id="KW-0489">Methyltransferase</keyword>
<dbReference type="GO" id="GO:0071770">
    <property type="term" value="P:DIM/DIP cell wall layer assembly"/>
    <property type="evidence" value="ECO:0007669"/>
    <property type="project" value="TreeGrafter"/>
</dbReference>
<dbReference type="AlphaFoldDB" id="E6QEN6"/>
<dbReference type="GO" id="GO:0008168">
    <property type="term" value="F:methyltransferase activity"/>
    <property type="evidence" value="ECO:0007669"/>
    <property type="project" value="UniProtKB-KW"/>
</dbReference>